<proteinExistence type="predicted"/>
<sequence length="95" mass="10720">MSPVNHPGATNPRVELARYRITEGEHIIYGQRIRGVVRLVDVPADEHGRRYIIERGLTCMTELEAIVADYLQQAARWDAIPAEPVCLNHMAGQRS</sequence>
<organism evidence="1 2">
    <name type="scientific">Svornostia abyssi</name>
    <dbReference type="NCBI Taxonomy" id="2898438"/>
    <lineage>
        <taxon>Bacteria</taxon>
        <taxon>Bacillati</taxon>
        <taxon>Actinomycetota</taxon>
        <taxon>Thermoleophilia</taxon>
        <taxon>Solirubrobacterales</taxon>
        <taxon>Baekduiaceae</taxon>
        <taxon>Svornostia</taxon>
    </lineage>
</organism>
<protein>
    <submittedName>
        <fullName evidence="1">Uncharacterized protein</fullName>
    </submittedName>
</protein>
<dbReference type="EMBL" id="CP088295">
    <property type="protein sequence ID" value="UUY05129.1"/>
    <property type="molecule type" value="Genomic_DNA"/>
</dbReference>
<name>A0ABY5PKB1_9ACTN</name>
<evidence type="ECO:0000313" key="1">
    <source>
        <dbReference type="EMBL" id="UUY05129.1"/>
    </source>
</evidence>
<gene>
    <name evidence="1" type="ORF">LRS13_06260</name>
</gene>
<accession>A0ABY5PKB1</accession>
<evidence type="ECO:0000313" key="2">
    <source>
        <dbReference type="Proteomes" id="UP001058860"/>
    </source>
</evidence>
<reference evidence="2" key="1">
    <citation type="submission" date="2021-11" db="EMBL/GenBank/DDBJ databases">
        <title>Cultivation dependent microbiological survey of springs from the worlds oldest radium mine currently devoted to the extraction of radon-saturated water.</title>
        <authorList>
            <person name="Kapinusova G."/>
            <person name="Smrhova T."/>
            <person name="Strejcek M."/>
            <person name="Suman J."/>
            <person name="Jani K."/>
            <person name="Pajer P."/>
            <person name="Uhlik O."/>
        </authorList>
    </citation>
    <scope>NUCLEOTIDE SEQUENCE [LARGE SCALE GENOMIC DNA]</scope>
    <source>
        <strain evidence="2">J379</strain>
    </source>
</reference>
<keyword evidence="2" id="KW-1185">Reference proteome</keyword>
<dbReference type="Proteomes" id="UP001058860">
    <property type="component" value="Chromosome"/>
</dbReference>
<dbReference type="RefSeq" id="WP_353865594.1">
    <property type="nucleotide sequence ID" value="NZ_CP088295.1"/>
</dbReference>